<evidence type="ECO:0000313" key="2">
    <source>
        <dbReference type="EMBL" id="PBK85684.1"/>
    </source>
</evidence>
<dbReference type="OrthoDB" id="2874131at2759"/>
<feature type="region of interest" description="Disordered" evidence="1">
    <location>
        <begin position="477"/>
        <end position="500"/>
    </location>
</feature>
<sequence length="500" mass="55153">MSTSSPDTLVYTNAGHMDLDDYLRPKVTFLPPANSSITIMGVMLQHSPDYENRVGPDYTLFQIIRNHHEVIISGPPLPSGADDEGCAIQLELIETLLDTVPFDEINQATLYITGDGRARLIPKIFTILPKIPFISGVRCIEDSELKTTSWLYIGWKLALLDGIPVEVEYAFDPETSHAIRRRVEALRQLLPLDLTTPLLAFLVSDGAIYGIVTQIEDAQPMSYADRNLVYSAFAKLQKHHIYMNETDYDSDDLVIVGDKVRFIRAFTGHWERLAFAFDPNIHDQKTLAEAQKIHWQVAEQLFETLAPGTDLRELWASPDFTTGPTEAYGILNIAFAPEKPLGMLAFMTSTTSSSGSNTSLSKKRRLMESSSGGSNTPLSKKRRLMGSSQAAATYRSVAESSSSSNEAFHSSPSDESIDSSTATSDRPLNISKRSSAMRRSVFLYDYLGIPTSAALPYSTRLRGVPSIQSPSSIRSVIPLPPDDSDVAGVQSSHGWLEEVP</sequence>
<name>A0A2H3CW39_ARMGA</name>
<protein>
    <submittedName>
        <fullName evidence="2">Uncharacterized protein</fullName>
    </submittedName>
</protein>
<organism evidence="2 3">
    <name type="scientific">Armillaria gallica</name>
    <name type="common">Bulbous honey fungus</name>
    <name type="synonym">Armillaria bulbosa</name>
    <dbReference type="NCBI Taxonomy" id="47427"/>
    <lineage>
        <taxon>Eukaryota</taxon>
        <taxon>Fungi</taxon>
        <taxon>Dikarya</taxon>
        <taxon>Basidiomycota</taxon>
        <taxon>Agaricomycotina</taxon>
        <taxon>Agaricomycetes</taxon>
        <taxon>Agaricomycetidae</taxon>
        <taxon>Agaricales</taxon>
        <taxon>Marasmiineae</taxon>
        <taxon>Physalacriaceae</taxon>
        <taxon>Armillaria</taxon>
    </lineage>
</organism>
<dbReference type="OMA" id="SGACEYE"/>
<feature type="region of interest" description="Disordered" evidence="1">
    <location>
        <begin position="350"/>
        <end position="431"/>
    </location>
</feature>
<feature type="compositionally biased region" description="Polar residues" evidence="1">
    <location>
        <begin position="368"/>
        <end position="378"/>
    </location>
</feature>
<evidence type="ECO:0000313" key="3">
    <source>
        <dbReference type="Proteomes" id="UP000217790"/>
    </source>
</evidence>
<feature type="compositionally biased region" description="Low complexity" evidence="1">
    <location>
        <begin position="396"/>
        <end position="420"/>
    </location>
</feature>
<keyword evidence="3" id="KW-1185">Reference proteome</keyword>
<dbReference type="InParanoid" id="A0A2H3CW39"/>
<dbReference type="EMBL" id="KZ293689">
    <property type="protein sequence ID" value="PBK85684.1"/>
    <property type="molecule type" value="Genomic_DNA"/>
</dbReference>
<proteinExistence type="predicted"/>
<feature type="compositionally biased region" description="Low complexity" evidence="1">
    <location>
        <begin position="350"/>
        <end position="360"/>
    </location>
</feature>
<reference evidence="3" key="1">
    <citation type="journal article" date="2017" name="Nat. Ecol. Evol.">
        <title>Genome expansion and lineage-specific genetic innovations in the forest pathogenic fungi Armillaria.</title>
        <authorList>
            <person name="Sipos G."/>
            <person name="Prasanna A.N."/>
            <person name="Walter M.C."/>
            <person name="O'Connor E."/>
            <person name="Balint B."/>
            <person name="Krizsan K."/>
            <person name="Kiss B."/>
            <person name="Hess J."/>
            <person name="Varga T."/>
            <person name="Slot J."/>
            <person name="Riley R."/>
            <person name="Boka B."/>
            <person name="Rigling D."/>
            <person name="Barry K."/>
            <person name="Lee J."/>
            <person name="Mihaltcheva S."/>
            <person name="LaButti K."/>
            <person name="Lipzen A."/>
            <person name="Waldron R."/>
            <person name="Moloney N.M."/>
            <person name="Sperisen C."/>
            <person name="Kredics L."/>
            <person name="Vagvoelgyi C."/>
            <person name="Patrignani A."/>
            <person name="Fitzpatrick D."/>
            <person name="Nagy I."/>
            <person name="Doyle S."/>
            <person name="Anderson J.B."/>
            <person name="Grigoriev I.V."/>
            <person name="Gueldener U."/>
            <person name="Muensterkoetter M."/>
            <person name="Nagy L.G."/>
        </authorList>
    </citation>
    <scope>NUCLEOTIDE SEQUENCE [LARGE SCALE GENOMIC DNA]</scope>
    <source>
        <strain evidence="3">Ar21-2</strain>
    </source>
</reference>
<gene>
    <name evidence="2" type="ORF">ARMGADRAFT_550476</name>
</gene>
<evidence type="ECO:0000256" key="1">
    <source>
        <dbReference type="SAM" id="MobiDB-lite"/>
    </source>
</evidence>
<accession>A0A2H3CW39</accession>
<feature type="compositionally biased region" description="Polar residues" evidence="1">
    <location>
        <begin position="421"/>
        <end position="431"/>
    </location>
</feature>
<dbReference type="Proteomes" id="UP000217790">
    <property type="component" value="Unassembled WGS sequence"/>
</dbReference>
<dbReference type="AlphaFoldDB" id="A0A2H3CW39"/>